<comment type="catalytic activity">
    <reaction evidence="1">
        <text>[phosphatase 2A protein]-C-terminal L-leucine + S-adenosyl-L-methionine = [phosphatase 2A protein]-C-terminal L-leucine methyl ester + S-adenosyl-L-homocysteine</text>
        <dbReference type="Rhea" id="RHEA:48544"/>
        <dbReference type="Rhea" id="RHEA-COMP:12134"/>
        <dbReference type="Rhea" id="RHEA-COMP:12135"/>
        <dbReference type="ChEBI" id="CHEBI:57856"/>
        <dbReference type="ChEBI" id="CHEBI:59789"/>
        <dbReference type="ChEBI" id="CHEBI:90516"/>
        <dbReference type="ChEBI" id="CHEBI:90517"/>
        <dbReference type="EC" id="2.1.1.233"/>
    </reaction>
</comment>
<dbReference type="InterPro" id="IPR029063">
    <property type="entry name" value="SAM-dependent_MTases_sf"/>
</dbReference>
<dbReference type="InterPro" id="IPR016651">
    <property type="entry name" value="LCMT1"/>
</dbReference>
<dbReference type="GO" id="GO:0032259">
    <property type="term" value="P:methylation"/>
    <property type="evidence" value="ECO:0007669"/>
    <property type="project" value="UniProtKB-KW"/>
</dbReference>
<dbReference type="InterPro" id="IPR016181">
    <property type="entry name" value="Acyl_CoA_acyltransferase"/>
</dbReference>
<evidence type="ECO:0000256" key="7">
    <source>
        <dbReference type="ARBA" id="ARBA00032526"/>
    </source>
</evidence>
<evidence type="ECO:0000256" key="2">
    <source>
        <dbReference type="ARBA" id="ARBA00010703"/>
    </source>
</evidence>
<proteinExistence type="inferred from homology"/>
<dbReference type="Pfam" id="PF04072">
    <property type="entry name" value="LCM"/>
    <property type="match status" value="1"/>
</dbReference>
<dbReference type="GO" id="GO:0018423">
    <property type="term" value="F:protein C-terminal leucine carboxyl O-methyltransferase activity"/>
    <property type="evidence" value="ECO:0007669"/>
    <property type="project" value="UniProtKB-EC"/>
</dbReference>
<dbReference type="InterPro" id="IPR000182">
    <property type="entry name" value="GNAT_dom"/>
</dbReference>
<evidence type="ECO:0000313" key="9">
    <source>
        <dbReference type="EMBL" id="GAX11228.1"/>
    </source>
</evidence>
<dbReference type="EC" id="2.1.1.233" evidence="3"/>
<keyword evidence="10" id="KW-1185">Reference proteome</keyword>
<dbReference type="OrthoDB" id="203237at2759"/>
<keyword evidence="5" id="KW-0808">Transferase</keyword>
<dbReference type="PANTHER" id="PTHR13600">
    <property type="entry name" value="LEUCINE CARBOXYL METHYLTRANSFERASE"/>
    <property type="match status" value="1"/>
</dbReference>
<evidence type="ECO:0000313" key="10">
    <source>
        <dbReference type="Proteomes" id="UP000198406"/>
    </source>
</evidence>
<sequence>MPSTLPSAIIRTAQDALLAKQSALRAGYEMGDDLYREWLLASSSSSRQTPLVHAGYAVRFECILQCIQTFVSANTTVILLGAGLDVTGVWTALRGAHCVIEMDVPEICDSKVDSLLKKVPFVETSATEGKRAFQGTTATGGLYTLLATDLRNKNEWGHELMNILKINKQDANSSRSYLVISELVMTYLEPSVSDGIMEFCSQLPNCCLVAYEPFGCSSDEKDKSVLEEYKRAYLRLFHEKLEKGKATASSLSMYPLGYSADTIRARLKQYFPRAYVTSAGQAASAHGISLRIPEPFDEHMALTLHLQSYMLACAFSSSDDTLLQRRMCPWSIGFAPISIPGPDQSVVAWITPVEIEDEVAIRELFAQSYEEFFATYPSIQKMVQTALKKDMALTSDDAASSSQMRKWFCDREGDFFVAVQHHPRTVLGGIAVRKCTPREQQLHNTDTELNTTPDVYELHRLVVHPAWYRRGIGKALLECVERQISTKTTKKVLLTATTFAGLESANTFYTSCGFGPPHSFQLGDFHMHTYRKLL</sequence>
<keyword evidence="6" id="KW-0949">S-adenosyl-L-methionine</keyword>
<dbReference type="SUPFAM" id="SSF53335">
    <property type="entry name" value="S-adenosyl-L-methionine-dependent methyltransferases"/>
    <property type="match status" value="1"/>
</dbReference>
<protein>
    <recommendedName>
        <fullName evidence="3">[phosphatase 2A protein]-leucine-carboxy methyltransferase</fullName>
        <ecNumber evidence="3">2.1.1.233</ecNumber>
    </recommendedName>
    <alternativeName>
        <fullName evidence="7">[Phosphatase 2A protein]-leucine-carboxy methyltransferase 1</fullName>
    </alternativeName>
</protein>
<keyword evidence="4" id="KW-0489">Methyltransferase</keyword>
<dbReference type="InParanoid" id="A0A1Z5JBN6"/>
<evidence type="ECO:0000256" key="5">
    <source>
        <dbReference type="ARBA" id="ARBA00022679"/>
    </source>
</evidence>
<comment type="similarity">
    <text evidence="2">Belongs to the methyltransferase superfamily. LCMT family.</text>
</comment>
<dbReference type="Pfam" id="PF13508">
    <property type="entry name" value="Acetyltransf_7"/>
    <property type="match status" value="1"/>
</dbReference>
<dbReference type="PROSITE" id="PS51186">
    <property type="entry name" value="GNAT"/>
    <property type="match status" value="1"/>
</dbReference>
<evidence type="ECO:0000256" key="4">
    <source>
        <dbReference type="ARBA" id="ARBA00022603"/>
    </source>
</evidence>
<dbReference type="Proteomes" id="UP000198406">
    <property type="component" value="Unassembled WGS sequence"/>
</dbReference>
<reference evidence="9 10" key="1">
    <citation type="journal article" date="2015" name="Plant Cell">
        <title>Oil accumulation by the oleaginous diatom Fistulifera solaris as revealed by the genome and transcriptome.</title>
        <authorList>
            <person name="Tanaka T."/>
            <person name="Maeda Y."/>
            <person name="Veluchamy A."/>
            <person name="Tanaka M."/>
            <person name="Abida H."/>
            <person name="Marechal E."/>
            <person name="Bowler C."/>
            <person name="Muto M."/>
            <person name="Sunaga Y."/>
            <person name="Tanaka M."/>
            <person name="Yoshino T."/>
            <person name="Taniguchi T."/>
            <person name="Fukuda Y."/>
            <person name="Nemoto M."/>
            <person name="Matsumoto M."/>
            <person name="Wong P.S."/>
            <person name="Aburatani S."/>
            <person name="Fujibuchi W."/>
        </authorList>
    </citation>
    <scope>NUCLEOTIDE SEQUENCE [LARGE SCALE GENOMIC DNA]</scope>
    <source>
        <strain evidence="9 10">JPCC DA0580</strain>
    </source>
</reference>
<feature type="domain" description="N-acetyltransferase" evidence="8">
    <location>
        <begin position="377"/>
        <end position="534"/>
    </location>
</feature>
<dbReference type="CDD" id="cd04301">
    <property type="entry name" value="NAT_SF"/>
    <property type="match status" value="1"/>
</dbReference>
<dbReference type="EMBL" id="BDSP01000038">
    <property type="protein sequence ID" value="GAX11228.1"/>
    <property type="molecule type" value="Genomic_DNA"/>
</dbReference>
<dbReference type="AlphaFoldDB" id="A0A1Z5JBN6"/>
<gene>
    <name evidence="9" type="ORF">FisN_34Hh053</name>
</gene>
<accession>A0A1Z5JBN6</accession>
<dbReference type="SUPFAM" id="SSF55729">
    <property type="entry name" value="Acyl-CoA N-acyltransferases (Nat)"/>
    <property type="match status" value="1"/>
</dbReference>
<dbReference type="PANTHER" id="PTHR13600:SF21">
    <property type="entry name" value="LEUCINE CARBOXYL METHYLTRANSFERASE 1"/>
    <property type="match status" value="1"/>
</dbReference>
<evidence type="ECO:0000256" key="3">
    <source>
        <dbReference type="ARBA" id="ARBA00012834"/>
    </source>
</evidence>
<dbReference type="GO" id="GO:0016747">
    <property type="term" value="F:acyltransferase activity, transferring groups other than amino-acyl groups"/>
    <property type="evidence" value="ECO:0007669"/>
    <property type="project" value="InterPro"/>
</dbReference>
<dbReference type="InterPro" id="IPR007213">
    <property type="entry name" value="Ppm1/Ppm2/Tcmp"/>
</dbReference>
<evidence type="ECO:0000256" key="6">
    <source>
        <dbReference type="ARBA" id="ARBA00022691"/>
    </source>
</evidence>
<organism evidence="9 10">
    <name type="scientific">Fistulifera solaris</name>
    <name type="common">Oleaginous diatom</name>
    <dbReference type="NCBI Taxonomy" id="1519565"/>
    <lineage>
        <taxon>Eukaryota</taxon>
        <taxon>Sar</taxon>
        <taxon>Stramenopiles</taxon>
        <taxon>Ochrophyta</taxon>
        <taxon>Bacillariophyta</taxon>
        <taxon>Bacillariophyceae</taxon>
        <taxon>Bacillariophycidae</taxon>
        <taxon>Naviculales</taxon>
        <taxon>Naviculaceae</taxon>
        <taxon>Fistulifera</taxon>
    </lineage>
</organism>
<dbReference type="Gene3D" id="3.40.630.30">
    <property type="match status" value="1"/>
</dbReference>
<evidence type="ECO:0000256" key="1">
    <source>
        <dbReference type="ARBA" id="ARBA00000724"/>
    </source>
</evidence>
<evidence type="ECO:0000259" key="8">
    <source>
        <dbReference type="PROSITE" id="PS51186"/>
    </source>
</evidence>
<dbReference type="Gene3D" id="3.40.50.150">
    <property type="entry name" value="Vaccinia Virus protein VP39"/>
    <property type="match status" value="1"/>
</dbReference>
<comment type="caution">
    <text evidence="9">The sequence shown here is derived from an EMBL/GenBank/DDBJ whole genome shotgun (WGS) entry which is preliminary data.</text>
</comment>
<name>A0A1Z5JBN6_FISSO</name>